<sequence>MPRCRRRQTSRHPPGPPWNDIDRSPNAAAAMRRCHPNGQQPSTLLAIEKMLLLRLVLPLHVWEFEQVPVREAKCL</sequence>
<reference evidence="2 3" key="1">
    <citation type="journal article" date="2021" name="J. Hered.">
        <title>A chromosome-level genome assembly of the parasitoid wasp, Cotesia glomerata (Hymenoptera: Braconidae).</title>
        <authorList>
            <person name="Pinto B.J."/>
            <person name="Weis J.J."/>
            <person name="Gamble T."/>
            <person name="Ode P.J."/>
            <person name="Paul R."/>
            <person name="Zaspel J.M."/>
        </authorList>
    </citation>
    <scope>NUCLEOTIDE SEQUENCE [LARGE SCALE GENOMIC DNA]</scope>
    <source>
        <strain evidence="2">CgM1</strain>
    </source>
</reference>
<evidence type="ECO:0000313" key="3">
    <source>
        <dbReference type="Proteomes" id="UP000826195"/>
    </source>
</evidence>
<proteinExistence type="predicted"/>
<protein>
    <submittedName>
        <fullName evidence="2">Uncharacterized protein</fullName>
    </submittedName>
</protein>
<comment type="caution">
    <text evidence="2">The sequence shown here is derived from an EMBL/GenBank/DDBJ whole genome shotgun (WGS) entry which is preliminary data.</text>
</comment>
<evidence type="ECO:0000256" key="1">
    <source>
        <dbReference type="SAM" id="MobiDB-lite"/>
    </source>
</evidence>
<feature type="region of interest" description="Disordered" evidence="1">
    <location>
        <begin position="1"/>
        <end position="25"/>
    </location>
</feature>
<name>A0AAV7I1C5_COTGL</name>
<dbReference type="AlphaFoldDB" id="A0AAV7I1C5"/>
<dbReference type="EMBL" id="JAHXZJ010002609">
    <property type="protein sequence ID" value="KAH0539759.1"/>
    <property type="molecule type" value="Genomic_DNA"/>
</dbReference>
<dbReference type="Proteomes" id="UP000826195">
    <property type="component" value="Unassembled WGS sequence"/>
</dbReference>
<accession>A0AAV7I1C5</accession>
<feature type="compositionally biased region" description="Basic residues" evidence="1">
    <location>
        <begin position="1"/>
        <end position="10"/>
    </location>
</feature>
<organism evidence="2 3">
    <name type="scientific">Cotesia glomerata</name>
    <name type="common">Lepidopteran parasitic wasp</name>
    <name type="synonym">Apanteles glomeratus</name>
    <dbReference type="NCBI Taxonomy" id="32391"/>
    <lineage>
        <taxon>Eukaryota</taxon>
        <taxon>Metazoa</taxon>
        <taxon>Ecdysozoa</taxon>
        <taxon>Arthropoda</taxon>
        <taxon>Hexapoda</taxon>
        <taxon>Insecta</taxon>
        <taxon>Pterygota</taxon>
        <taxon>Neoptera</taxon>
        <taxon>Endopterygota</taxon>
        <taxon>Hymenoptera</taxon>
        <taxon>Apocrita</taxon>
        <taxon>Ichneumonoidea</taxon>
        <taxon>Braconidae</taxon>
        <taxon>Microgastrinae</taxon>
        <taxon>Cotesia</taxon>
    </lineage>
</organism>
<keyword evidence="3" id="KW-1185">Reference proteome</keyword>
<evidence type="ECO:0000313" key="2">
    <source>
        <dbReference type="EMBL" id="KAH0539759.1"/>
    </source>
</evidence>
<gene>
    <name evidence="2" type="ORF">KQX54_007878</name>
</gene>